<evidence type="ECO:0000259" key="3">
    <source>
        <dbReference type="Pfam" id="PF13670"/>
    </source>
</evidence>
<protein>
    <recommendedName>
        <fullName evidence="3">PepSY domain-containing protein</fullName>
    </recommendedName>
</protein>
<name>A0A1Y5TG14_9RHOB</name>
<dbReference type="Pfam" id="PF13670">
    <property type="entry name" value="PepSY_2"/>
    <property type="match status" value="1"/>
</dbReference>
<evidence type="ECO:0000313" key="5">
    <source>
        <dbReference type="Proteomes" id="UP000193900"/>
    </source>
</evidence>
<dbReference type="OrthoDB" id="7365433at2"/>
<dbReference type="RefSeq" id="WP_085879755.1">
    <property type="nucleotide sequence ID" value="NZ_FWFZ01000016.1"/>
</dbReference>
<reference evidence="4 5" key="1">
    <citation type="submission" date="2017-03" db="EMBL/GenBank/DDBJ databases">
        <authorList>
            <person name="Afonso C.L."/>
            <person name="Miller P.J."/>
            <person name="Scott M.A."/>
            <person name="Spackman E."/>
            <person name="Goraichik I."/>
            <person name="Dimitrov K.M."/>
            <person name="Suarez D.L."/>
            <person name="Swayne D.E."/>
        </authorList>
    </citation>
    <scope>NUCLEOTIDE SEQUENCE [LARGE SCALE GENOMIC DNA]</scope>
    <source>
        <strain evidence="4 5">CECT 7023</strain>
    </source>
</reference>
<dbReference type="AlphaFoldDB" id="A0A1Y5TG14"/>
<evidence type="ECO:0000256" key="2">
    <source>
        <dbReference type="SAM" id="SignalP"/>
    </source>
</evidence>
<dbReference type="EMBL" id="FWFZ01000016">
    <property type="protein sequence ID" value="SLN63014.1"/>
    <property type="molecule type" value="Genomic_DNA"/>
</dbReference>
<sequence>MKTAFTILGFLAVFPAGVALADDDCPVPMADWQPREAVARLSAERNWTVRRIRIEVTLDPATLEVLDLEYEDDGHDEDHRHADGDDEGH</sequence>
<organism evidence="4 5">
    <name type="scientific">Roseisalinus antarcticus</name>
    <dbReference type="NCBI Taxonomy" id="254357"/>
    <lineage>
        <taxon>Bacteria</taxon>
        <taxon>Pseudomonadati</taxon>
        <taxon>Pseudomonadota</taxon>
        <taxon>Alphaproteobacteria</taxon>
        <taxon>Rhodobacterales</taxon>
        <taxon>Roseobacteraceae</taxon>
        <taxon>Roseisalinus</taxon>
    </lineage>
</organism>
<feature type="chain" id="PRO_5012509159" description="PepSY domain-containing protein" evidence="2">
    <location>
        <begin position="22"/>
        <end position="89"/>
    </location>
</feature>
<dbReference type="InterPro" id="IPR025711">
    <property type="entry name" value="PepSY"/>
</dbReference>
<feature type="domain" description="PepSY" evidence="3">
    <location>
        <begin position="6"/>
        <end position="54"/>
    </location>
</feature>
<accession>A0A1Y5TG14</accession>
<feature type="signal peptide" evidence="2">
    <location>
        <begin position="1"/>
        <end position="21"/>
    </location>
</feature>
<keyword evidence="2" id="KW-0732">Signal</keyword>
<evidence type="ECO:0000256" key="1">
    <source>
        <dbReference type="SAM" id="MobiDB-lite"/>
    </source>
</evidence>
<feature type="compositionally biased region" description="Basic and acidic residues" evidence="1">
    <location>
        <begin position="76"/>
        <end position="89"/>
    </location>
</feature>
<feature type="region of interest" description="Disordered" evidence="1">
    <location>
        <begin position="69"/>
        <end position="89"/>
    </location>
</feature>
<evidence type="ECO:0000313" key="4">
    <source>
        <dbReference type="EMBL" id="SLN63014.1"/>
    </source>
</evidence>
<dbReference type="Proteomes" id="UP000193900">
    <property type="component" value="Unassembled WGS sequence"/>
</dbReference>
<proteinExistence type="predicted"/>
<keyword evidence="5" id="KW-1185">Reference proteome</keyword>
<gene>
    <name evidence="4" type="ORF">ROA7023_02947</name>
</gene>